<dbReference type="InterPro" id="IPR043128">
    <property type="entry name" value="Rev_trsase/Diguanyl_cyclase"/>
</dbReference>
<dbReference type="PANTHER" id="PTHR37984:SF8">
    <property type="entry name" value="CCHC-TYPE DOMAIN-CONTAINING PROTEIN"/>
    <property type="match status" value="1"/>
</dbReference>
<dbReference type="PROSITE" id="PS50994">
    <property type="entry name" value="INTEGRASE"/>
    <property type="match status" value="1"/>
</dbReference>
<evidence type="ECO:0000313" key="2">
    <source>
        <dbReference type="EMBL" id="KAJ8353520.1"/>
    </source>
</evidence>
<dbReference type="SUPFAM" id="SSF53098">
    <property type="entry name" value="Ribonuclease H-like"/>
    <property type="match status" value="1"/>
</dbReference>
<evidence type="ECO:0000259" key="1">
    <source>
        <dbReference type="PROSITE" id="PS50994"/>
    </source>
</evidence>
<dbReference type="Pfam" id="PF17919">
    <property type="entry name" value="RT_RNaseH_2"/>
    <property type="match status" value="1"/>
</dbReference>
<dbReference type="InterPro" id="IPR041577">
    <property type="entry name" value="RT_RNaseH_2"/>
</dbReference>
<dbReference type="PANTHER" id="PTHR37984">
    <property type="entry name" value="PROTEIN CBG26694"/>
    <property type="match status" value="1"/>
</dbReference>
<dbReference type="FunFam" id="3.30.70.270:FF:000026">
    <property type="entry name" value="Transposon Ty3-G Gag-Pol polyprotein"/>
    <property type="match status" value="1"/>
</dbReference>
<dbReference type="InterPro" id="IPR012337">
    <property type="entry name" value="RNaseH-like_sf"/>
</dbReference>
<organism evidence="2 3">
    <name type="scientific">Synaphobranchus kaupii</name>
    <name type="common">Kaup's arrowtooth eel</name>
    <dbReference type="NCBI Taxonomy" id="118154"/>
    <lineage>
        <taxon>Eukaryota</taxon>
        <taxon>Metazoa</taxon>
        <taxon>Chordata</taxon>
        <taxon>Craniata</taxon>
        <taxon>Vertebrata</taxon>
        <taxon>Euteleostomi</taxon>
        <taxon>Actinopterygii</taxon>
        <taxon>Neopterygii</taxon>
        <taxon>Teleostei</taxon>
        <taxon>Anguilliformes</taxon>
        <taxon>Synaphobranchidae</taxon>
        <taxon>Synaphobranchus</taxon>
    </lineage>
</organism>
<gene>
    <name evidence="2" type="ORF">SKAU_G00210870</name>
</gene>
<dbReference type="InterPro" id="IPR001584">
    <property type="entry name" value="Integrase_cat-core"/>
</dbReference>
<comment type="caution">
    <text evidence="2">The sequence shown here is derived from an EMBL/GenBank/DDBJ whole genome shotgun (WGS) entry which is preliminary data.</text>
</comment>
<dbReference type="CDD" id="cd09274">
    <property type="entry name" value="RNase_HI_RT_Ty3"/>
    <property type="match status" value="1"/>
</dbReference>
<dbReference type="FunFam" id="3.30.420.10:FF:000063">
    <property type="entry name" value="Retrovirus-related Pol polyprotein from transposon 297-like Protein"/>
    <property type="match status" value="1"/>
</dbReference>
<dbReference type="GO" id="GO:0015074">
    <property type="term" value="P:DNA integration"/>
    <property type="evidence" value="ECO:0007669"/>
    <property type="project" value="InterPro"/>
</dbReference>
<accession>A0A9Q1ISW5</accession>
<dbReference type="Gene3D" id="3.30.70.270">
    <property type="match status" value="1"/>
</dbReference>
<dbReference type="SUPFAM" id="SSF56672">
    <property type="entry name" value="DNA/RNA polymerases"/>
    <property type="match status" value="1"/>
</dbReference>
<dbReference type="InterPro" id="IPR036397">
    <property type="entry name" value="RNaseH_sf"/>
</dbReference>
<dbReference type="InterPro" id="IPR043502">
    <property type="entry name" value="DNA/RNA_pol_sf"/>
</dbReference>
<dbReference type="AlphaFoldDB" id="A0A9Q1ISW5"/>
<dbReference type="Gene3D" id="3.30.420.10">
    <property type="entry name" value="Ribonuclease H-like superfamily/Ribonuclease H"/>
    <property type="match status" value="1"/>
</dbReference>
<proteinExistence type="predicted"/>
<name>A0A9Q1ISW5_SYNKA</name>
<dbReference type="EMBL" id="JAINUF010000007">
    <property type="protein sequence ID" value="KAJ8353520.1"/>
    <property type="molecule type" value="Genomic_DNA"/>
</dbReference>
<evidence type="ECO:0000313" key="3">
    <source>
        <dbReference type="Proteomes" id="UP001152622"/>
    </source>
</evidence>
<dbReference type="InterPro" id="IPR050951">
    <property type="entry name" value="Retrovirus_Pol_polyprotein"/>
</dbReference>
<sequence length="505" mass="58028">MKISAVENMPTPQCKKDVQRFNGMVNYLGKFIPNLSEKLAPLRRLTEKKMEWEWNHEHESAWNDLKKQLTEEPVLRFYDPARPIKISSDASQSGLGAVLLQQYDDNWQPVAYASRSMTDPETRYAQIEKELLSITYACERFNQFVSGQEISVETDHKPLIALFQKPLNDCPLRIQRMMIRLQRYALNVAYTPGKMIYTADTLSRAVDPKAPVSTRTEKDVKAYVDMVTAALPVADAKLEIIRTETEKDETMSKLKKVIVNGWPNMKQDCSPDLSEYWNCRSELTVVEDIVYKGSKVVIPKSLRKEMLKKIQDGHLGIEKCKKRALCKLTTTTADAVISCMKSIFSRHGVPSEVFSDNGPQFANVKFKAFSKDWDFVHTTSSPHFPQSNGLVEKSVQTVKRLMYKAKDSGADFYRSLLAYRTMPLECGFSPAQLLMGRRLWTNLPIMENLLKTKEGEKVRKFKEQQKSKQKLYYDRGTRNLPELHPGDNVRQEMALFYEETAAIFL</sequence>
<dbReference type="OrthoDB" id="775972at2759"/>
<dbReference type="GO" id="GO:0003676">
    <property type="term" value="F:nucleic acid binding"/>
    <property type="evidence" value="ECO:0007669"/>
    <property type="project" value="InterPro"/>
</dbReference>
<keyword evidence="3" id="KW-1185">Reference proteome</keyword>
<feature type="domain" description="Integrase catalytic" evidence="1">
    <location>
        <begin position="331"/>
        <end position="404"/>
    </location>
</feature>
<reference evidence="2" key="1">
    <citation type="journal article" date="2023" name="Science">
        <title>Genome structures resolve the early diversification of teleost fishes.</title>
        <authorList>
            <person name="Parey E."/>
            <person name="Louis A."/>
            <person name="Montfort J."/>
            <person name="Bouchez O."/>
            <person name="Roques C."/>
            <person name="Iampietro C."/>
            <person name="Lluch J."/>
            <person name="Castinel A."/>
            <person name="Donnadieu C."/>
            <person name="Desvignes T."/>
            <person name="Floi Bucao C."/>
            <person name="Jouanno E."/>
            <person name="Wen M."/>
            <person name="Mejri S."/>
            <person name="Dirks R."/>
            <person name="Jansen H."/>
            <person name="Henkel C."/>
            <person name="Chen W.J."/>
            <person name="Zahm M."/>
            <person name="Cabau C."/>
            <person name="Klopp C."/>
            <person name="Thompson A.W."/>
            <person name="Robinson-Rechavi M."/>
            <person name="Braasch I."/>
            <person name="Lecointre G."/>
            <person name="Bobe J."/>
            <person name="Postlethwait J.H."/>
            <person name="Berthelot C."/>
            <person name="Roest Crollius H."/>
            <person name="Guiguen Y."/>
        </authorList>
    </citation>
    <scope>NUCLEOTIDE SEQUENCE</scope>
    <source>
        <strain evidence="2">WJC10195</strain>
    </source>
</reference>
<protein>
    <recommendedName>
        <fullName evidence="1">Integrase catalytic domain-containing protein</fullName>
    </recommendedName>
</protein>
<dbReference type="Proteomes" id="UP001152622">
    <property type="component" value="Chromosome 7"/>
</dbReference>